<evidence type="ECO:0000256" key="9">
    <source>
        <dbReference type="RuleBase" id="RU000434"/>
    </source>
</evidence>
<protein>
    <recommendedName>
        <fullName evidence="10">DNA-directed RNA polymerase subunit beta</fullName>
        <ecNumber evidence="10">2.7.7.6</ecNumber>
    </recommendedName>
</protein>
<dbReference type="InterPro" id="IPR007121">
    <property type="entry name" value="RNA_pol_bsu_CS"/>
</dbReference>
<dbReference type="Pfam" id="PF04563">
    <property type="entry name" value="RNA_pol_Rpb2_1"/>
    <property type="match status" value="1"/>
</dbReference>
<feature type="domain" description="RNA polymerase beta subunit protrusion" evidence="14">
    <location>
        <begin position="71"/>
        <end position="504"/>
    </location>
</feature>
<dbReference type="Pfam" id="PF04566">
    <property type="entry name" value="RNA_pol_Rpb2_4"/>
    <property type="match status" value="1"/>
</dbReference>
<dbReference type="InterPro" id="IPR007642">
    <property type="entry name" value="RNA_pol_Rpb2_2"/>
</dbReference>
<feature type="domain" description="RNA polymerase Rpb2" evidence="16">
    <location>
        <begin position="630"/>
        <end position="691"/>
    </location>
</feature>
<dbReference type="InterPro" id="IPR007641">
    <property type="entry name" value="RNA_pol_Rpb2_7"/>
</dbReference>
<dbReference type="PANTHER" id="PTHR20856">
    <property type="entry name" value="DNA-DIRECTED RNA POLYMERASE I SUBUNIT 2"/>
    <property type="match status" value="1"/>
</dbReference>
<dbReference type="Gene3D" id="3.90.1800.10">
    <property type="entry name" value="RNA polymerase alpha subunit dimerisation domain"/>
    <property type="match status" value="1"/>
</dbReference>
<dbReference type="InterPro" id="IPR014724">
    <property type="entry name" value="RNA_pol_RPB2_OB-fold"/>
</dbReference>
<dbReference type="InterPro" id="IPR007646">
    <property type="entry name" value="RNA_pol_Rpb2_4"/>
</dbReference>
<dbReference type="Pfam" id="PF00562">
    <property type="entry name" value="RNA_pol_Rpb2_6"/>
    <property type="match status" value="1"/>
</dbReference>
<evidence type="ECO:0000259" key="13">
    <source>
        <dbReference type="Pfam" id="PF04561"/>
    </source>
</evidence>
<evidence type="ECO:0000256" key="1">
    <source>
        <dbReference type="ARBA" id="ARBA00006835"/>
    </source>
</evidence>
<keyword evidence="6" id="KW-0862">Zinc</keyword>
<keyword evidence="19" id="KW-1185">Reference proteome</keyword>
<evidence type="ECO:0000313" key="18">
    <source>
        <dbReference type="EMBL" id="KAH7288327.1"/>
    </source>
</evidence>
<evidence type="ECO:0000259" key="12">
    <source>
        <dbReference type="Pfam" id="PF04560"/>
    </source>
</evidence>
<dbReference type="InterPro" id="IPR007645">
    <property type="entry name" value="RNA_pol_Rpb2_3"/>
</dbReference>
<feature type="domain" description="DNA-directed RNA polymerase subunit 2 hybrid-binding" evidence="11">
    <location>
        <begin position="764"/>
        <end position="1116"/>
    </location>
</feature>
<keyword evidence="5" id="KW-0479">Metal-binding</keyword>
<dbReference type="EC" id="2.7.7.6" evidence="10"/>
<dbReference type="GO" id="GO:0006351">
    <property type="term" value="P:DNA-templated transcription"/>
    <property type="evidence" value="ECO:0007669"/>
    <property type="project" value="InterPro"/>
</dbReference>
<organism evidence="18 19">
    <name type="scientific">Ceratopteris richardii</name>
    <name type="common">Triangle waterfern</name>
    <dbReference type="NCBI Taxonomy" id="49495"/>
    <lineage>
        <taxon>Eukaryota</taxon>
        <taxon>Viridiplantae</taxon>
        <taxon>Streptophyta</taxon>
        <taxon>Embryophyta</taxon>
        <taxon>Tracheophyta</taxon>
        <taxon>Polypodiopsida</taxon>
        <taxon>Polypodiidae</taxon>
        <taxon>Polypodiales</taxon>
        <taxon>Pteridineae</taxon>
        <taxon>Pteridaceae</taxon>
        <taxon>Parkerioideae</taxon>
        <taxon>Ceratopteris</taxon>
    </lineage>
</organism>
<accession>A0A8T2QWV1</accession>
<gene>
    <name evidence="18" type="ORF">KP509_31G021700</name>
</gene>
<name>A0A8T2QWV1_CERRI</name>
<feature type="domain" description="RNA polymerase Rpb2" evidence="17">
    <location>
        <begin position="713"/>
        <end position="756"/>
    </location>
</feature>
<dbReference type="EMBL" id="CM035436">
    <property type="protein sequence ID" value="KAH7288327.1"/>
    <property type="molecule type" value="Genomic_DNA"/>
</dbReference>
<reference evidence="18" key="1">
    <citation type="submission" date="2021-08" db="EMBL/GenBank/DDBJ databases">
        <title>WGS assembly of Ceratopteris richardii.</title>
        <authorList>
            <person name="Marchant D.B."/>
            <person name="Chen G."/>
            <person name="Jenkins J."/>
            <person name="Shu S."/>
            <person name="Leebens-Mack J."/>
            <person name="Grimwood J."/>
            <person name="Schmutz J."/>
            <person name="Soltis P."/>
            <person name="Soltis D."/>
            <person name="Chen Z.-H."/>
        </authorList>
    </citation>
    <scope>NUCLEOTIDE SEQUENCE</scope>
    <source>
        <strain evidence="18">Whitten #5841</strain>
        <tissue evidence="18">Leaf</tissue>
    </source>
</reference>
<comment type="similarity">
    <text evidence="1 9">Belongs to the RNA polymerase beta chain family.</text>
</comment>
<dbReference type="Proteomes" id="UP000825935">
    <property type="component" value="Chromosome 31"/>
</dbReference>
<evidence type="ECO:0000256" key="3">
    <source>
        <dbReference type="ARBA" id="ARBA00022679"/>
    </source>
</evidence>
<dbReference type="CDD" id="cd00653">
    <property type="entry name" value="RNA_pol_B_RPB2"/>
    <property type="match status" value="1"/>
</dbReference>
<feature type="domain" description="RNA polymerase Rpb2" evidence="15">
    <location>
        <begin position="533"/>
        <end position="595"/>
    </location>
</feature>
<dbReference type="Gene3D" id="3.90.1100.10">
    <property type="match status" value="2"/>
</dbReference>
<evidence type="ECO:0000259" key="14">
    <source>
        <dbReference type="Pfam" id="PF04563"/>
    </source>
</evidence>
<evidence type="ECO:0000256" key="7">
    <source>
        <dbReference type="ARBA" id="ARBA00023163"/>
    </source>
</evidence>
<evidence type="ECO:0000256" key="10">
    <source>
        <dbReference type="RuleBase" id="RU363031"/>
    </source>
</evidence>
<evidence type="ECO:0000256" key="8">
    <source>
        <dbReference type="ARBA" id="ARBA00048552"/>
    </source>
</evidence>
<evidence type="ECO:0000256" key="5">
    <source>
        <dbReference type="ARBA" id="ARBA00022723"/>
    </source>
</evidence>
<dbReference type="InterPro" id="IPR015712">
    <property type="entry name" value="DNA-dir_RNA_pol_su2"/>
</dbReference>
<dbReference type="Gene3D" id="2.40.270.10">
    <property type="entry name" value="DNA-directed RNA polymerase, subunit 2, domain 6"/>
    <property type="match status" value="1"/>
</dbReference>
<dbReference type="OrthoDB" id="10248617at2759"/>
<dbReference type="GO" id="GO:0003677">
    <property type="term" value="F:DNA binding"/>
    <property type="evidence" value="ECO:0007669"/>
    <property type="project" value="InterPro"/>
</dbReference>
<dbReference type="InterPro" id="IPR007644">
    <property type="entry name" value="RNA_pol_bsu_protrusion"/>
</dbReference>
<keyword evidence="4 10" id="KW-0548">Nucleotidyltransferase</keyword>
<dbReference type="Gene3D" id="2.40.50.150">
    <property type="match status" value="1"/>
</dbReference>
<dbReference type="Pfam" id="PF04565">
    <property type="entry name" value="RNA_pol_Rpb2_3"/>
    <property type="match status" value="1"/>
</dbReference>
<dbReference type="InterPro" id="IPR037033">
    <property type="entry name" value="DNA-dir_RNAP_su2_hyb_sf"/>
</dbReference>
<evidence type="ECO:0000313" key="19">
    <source>
        <dbReference type="Proteomes" id="UP000825935"/>
    </source>
</evidence>
<dbReference type="InterPro" id="IPR007120">
    <property type="entry name" value="DNA-dir_RNAP_su2_dom"/>
</dbReference>
<evidence type="ECO:0000259" key="11">
    <source>
        <dbReference type="Pfam" id="PF00562"/>
    </source>
</evidence>
<evidence type="ECO:0000259" key="17">
    <source>
        <dbReference type="Pfam" id="PF04567"/>
    </source>
</evidence>
<evidence type="ECO:0000259" key="15">
    <source>
        <dbReference type="Pfam" id="PF04565"/>
    </source>
</evidence>
<keyword evidence="2 10" id="KW-0240">DNA-directed RNA polymerase</keyword>
<dbReference type="Pfam" id="PF04561">
    <property type="entry name" value="RNA_pol_Rpb2_2"/>
    <property type="match status" value="1"/>
</dbReference>
<dbReference type="GO" id="GO:0046872">
    <property type="term" value="F:metal ion binding"/>
    <property type="evidence" value="ECO:0007669"/>
    <property type="project" value="UniProtKB-KW"/>
</dbReference>
<evidence type="ECO:0000256" key="2">
    <source>
        <dbReference type="ARBA" id="ARBA00022478"/>
    </source>
</evidence>
<feature type="domain" description="RNA polymerase Rpb2" evidence="13">
    <location>
        <begin position="320"/>
        <end position="461"/>
    </location>
</feature>
<keyword evidence="7 10" id="KW-0804">Transcription</keyword>
<dbReference type="Pfam" id="PF04567">
    <property type="entry name" value="RNA_pol_Rpb2_5"/>
    <property type="match status" value="1"/>
</dbReference>
<dbReference type="AlphaFoldDB" id="A0A8T2QWV1"/>
<feature type="domain" description="RNA polymerase Rpb2" evidence="12">
    <location>
        <begin position="1118"/>
        <end position="1205"/>
    </location>
</feature>
<sequence length="1210" mass="137584">MSPTPSMFATSVVYLWRVDTEVSYCSSSRSSCFFRMVIEMEHVEDTLTDVEERDFFDEVSKSYFANKKFIAHQMDSFNRFIAEDIYRVFERALVRVDLANNKSSNQPNGKLYSAEISFGHVTLQKPKWTDQKGIVSELYPTEARLRNMSYSASIYSDINVKIFSSNVDEEDTDAIRSHGQHKKGNEERTRYTKITDEEGKAFVKEEILENAFVGKIPVMVMSDVCHFSTMRKDSLIRKGHCLFDYGGYFIINGSEKVIISQERTVDRVLCTSLGKTKGLKCTYRSFSENNPFQVFPTIAKLTFSNVTSTIRHGIPFLSVYFPGLKSSLPACMLLRALGVANDKELVERVCEDASDDEMTELLSYSLYHADKEMGITSKSGMESSLSELKTTKEIAMYNLQNYIRMDARVQDVLDNLLLPQFGTNNTQKIMLLGYMFNCLLACFLGRRKLDNPDEFKNKRLELPGELLMQKLRTLVNRFQKDLQKKMEKSDTHADSFKQKLQIHMDGSILTNGFQSALATGNWVAGLSGVAANLERRNPLYTLSHLRQAHFPVPAVFKQDAHSYINRYALGRICMVETPDNHNCGIVHTLAAGCNISLGSPASPIVDILFQLCPHDMTQISSSSIARLTKVFLNGKWLAVHEDPEYLVRHLRDLRRQSLLHEQVEIAASTKHREIHIFCDAGRFLRPLILVKKNRTCIGKMKFGKLSISGSYIDPGLIELLGPEEEESCLVAEDYKELQRSRRENDNKCYTHCQLHPCFSFSLGANLIPFSNHNGYYRVMLQAQKHGKQALGIYTTCMSSRSDTSCHLLFYPQRPLAETNIVRITNLFQLNNGQNAIVAICPFWGYNQEDAIIINQSSVDRGLFRSCHLWSFNFDMEAAKNEQSSDNPSLCPHNLSQSVEWKLDNDGLPFIGEQFFPFEVLARNGSLNNDSCLRLNAVEKGRVDQVIVASDDDENSFARIRLREVRVPVDGDKFSSRHGQKGVVGLLCPQEDMFFSRQGIIPDIVINPHAFPSRQSIGQIAEGLAAKISAISGTRFDASPFNKTELWTMLDELKRLGYRDDKEVLMNGRTGEQLRNRVTMAPVFYQKLVHMAVDKLKCRSKGRVDPYTHQPVSGRKRQGGVKFGEMERDCLLAHGALVNLYERLFLLSDPYTVYVCNSCNILAWRNKQGLKCCSCKCSKNIVQVHIPYACKLLYQELFSMGVHLKFWTTNY</sequence>
<evidence type="ECO:0000256" key="6">
    <source>
        <dbReference type="ARBA" id="ARBA00022833"/>
    </source>
</evidence>
<dbReference type="InterPro" id="IPR007647">
    <property type="entry name" value="RNA_pol_Rpb2_5"/>
</dbReference>
<comment type="function">
    <text evidence="10">DNA-dependent RNA polymerase catalyzes the transcription of DNA into RNA using the four ribonucleoside triphosphates as substrates.</text>
</comment>
<dbReference type="OMA" id="WISSEPW"/>
<dbReference type="Pfam" id="PF04560">
    <property type="entry name" value="RNA_pol_Rpb2_7"/>
    <property type="match status" value="1"/>
</dbReference>
<dbReference type="Gene3D" id="3.90.1110.10">
    <property type="entry name" value="RNA polymerase Rpb2, domain 2"/>
    <property type="match status" value="1"/>
</dbReference>
<dbReference type="InterPro" id="IPR037034">
    <property type="entry name" value="RNA_pol_Rpb2_2_sf"/>
</dbReference>
<comment type="caution">
    <text evidence="18">The sequence shown here is derived from an EMBL/GenBank/DDBJ whole genome shotgun (WGS) entry which is preliminary data.</text>
</comment>
<keyword evidence="3 10" id="KW-0808">Transferase</keyword>
<proteinExistence type="inferred from homology"/>
<dbReference type="SUPFAM" id="SSF64484">
    <property type="entry name" value="beta and beta-prime subunits of DNA dependent RNA-polymerase"/>
    <property type="match status" value="1"/>
</dbReference>
<evidence type="ECO:0000259" key="16">
    <source>
        <dbReference type="Pfam" id="PF04566"/>
    </source>
</evidence>
<dbReference type="GO" id="GO:0003899">
    <property type="term" value="F:DNA-directed RNA polymerase activity"/>
    <property type="evidence" value="ECO:0007669"/>
    <property type="project" value="UniProtKB-EC"/>
</dbReference>
<dbReference type="GO" id="GO:0000428">
    <property type="term" value="C:DNA-directed RNA polymerase complex"/>
    <property type="evidence" value="ECO:0007669"/>
    <property type="project" value="UniProtKB-KW"/>
</dbReference>
<dbReference type="GO" id="GO:0032549">
    <property type="term" value="F:ribonucleoside binding"/>
    <property type="evidence" value="ECO:0007669"/>
    <property type="project" value="InterPro"/>
</dbReference>
<evidence type="ECO:0000256" key="4">
    <source>
        <dbReference type="ARBA" id="ARBA00022695"/>
    </source>
</evidence>
<dbReference type="PROSITE" id="PS01166">
    <property type="entry name" value="RNA_POL_BETA"/>
    <property type="match status" value="1"/>
</dbReference>
<comment type="catalytic activity">
    <reaction evidence="8 10">
        <text>RNA(n) + a ribonucleoside 5'-triphosphate = RNA(n+1) + diphosphate</text>
        <dbReference type="Rhea" id="RHEA:21248"/>
        <dbReference type="Rhea" id="RHEA-COMP:14527"/>
        <dbReference type="Rhea" id="RHEA-COMP:17342"/>
        <dbReference type="ChEBI" id="CHEBI:33019"/>
        <dbReference type="ChEBI" id="CHEBI:61557"/>
        <dbReference type="ChEBI" id="CHEBI:140395"/>
        <dbReference type="EC" id="2.7.7.6"/>
    </reaction>
</comment>